<evidence type="ECO:0000313" key="2">
    <source>
        <dbReference type="Proteomes" id="UP000070121"/>
    </source>
</evidence>
<organism evidence="1 2">
    <name type="scientific">Colletotrichum salicis</name>
    <dbReference type="NCBI Taxonomy" id="1209931"/>
    <lineage>
        <taxon>Eukaryota</taxon>
        <taxon>Fungi</taxon>
        <taxon>Dikarya</taxon>
        <taxon>Ascomycota</taxon>
        <taxon>Pezizomycotina</taxon>
        <taxon>Sordariomycetes</taxon>
        <taxon>Hypocreomycetidae</taxon>
        <taxon>Glomerellales</taxon>
        <taxon>Glomerellaceae</taxon>
        <taxon>Colletotrichum</taxon>
        <taxon>Colletotrichum acutatum species complex</taxon>
    </lineage>
</organism>
<name>A0A135TCC0_9PEZI</name>
<protein>
    <submittedName>
        <fullName evidence="1">Uncharacterized protein</fullName>
    </submittedName>
</protein>
<sequence>MFHALDQLVKGLLASGKKSWRVDPLRPVSFIASDGGRLGEQASAARRSPPSQNWGPIVERCHGMATLAGTSQFSELLSVFGSVLWSTKKMVRTAAPDFLVYFWKICIAFFQVRIGGRRDYLCLRLFLYNLRAYPARSLSVGAHHAVTAFTTSFIVVIESEPLDLKVTLGLASLLGGDHAIVLSMTTHCVRHWPVVRRADELWRITRDISMGKATTGRLQATIMTRAFDFTTEISTAHHLEGASNVRDAGSAEASQAMAFGCLETAIEILRKGSIECQIRAVAFAKRLEVYLRASGRKKQGLEEKDRGRDVRLAIKRAVMEPSWVPRFVPTMRKSSRRRAPTTAAWAAQKRRTRIESREHLTCMLQTETRTRISA</sequence>
<dbReference type="EMBL" id="JFFI01002028">
    <property type="protein sequence ID" value="KXH45812.1"/>
    <property type="molecule type" value="Genomic_DNA"/>
</dbReference>
<dbReference type="OrthoDB" id="4845996at2759"/>
<gene>
    <name evidence="1" type="ORF">CSAL01_01974</name>
</gene>
<dbReference type="AlphaFoldDB" id="A0A135TCC0"/>
<dbReference type="Proteomes" id="UP000070121">
    <property type="component" value="Unassembled WGS sequence"/>
</dbReference>
<keyword evidence="2" id="KW-1185">Reference proteome</keyword>
<evidence type="ECO:0000313" key="1">
    <source>
        <dbReference type="EMBL" id="KXH45812.1"/>
    </source>
</evidence>
<comment type="caution">
    <text evidence="1">The sequence shown here is derived from an EMBL/GenBank/DDBJ whole genome shotgun (WGS) entry which is preliminary data.</text>
</comment>
<proteinExistence type="predicted"/>
<reference evidence="1 2" key="1">
    <citation type="submission" date="2014-02" db="EMBL/GenBank/DDBJ databases">
        <title>The genome sequence of Colletotrichum salicis CBS 607.94.</title>
        <authorList>
            <person name="Baroncelli R."/>
            <person name="Thon M.R."/>
        </authorList>
    </citation>
    <scope>NUCLEOTIDE SEQUENCE [LARGE SCALE GENOMIC DNA]</scope>
    <source>
        <strain evidence="1 2">CBS 607.94</strain>
    </source>
</reference>
<accession>A0A135TCC0</accession>